<organism evidence="2">
    <name type="scientific">Metalysinibacillus saudimassiliensis</name>
    <dbReference type="NCBI Taxonomy" id="1461583"/>
    <lineage>
        <taxon>Bacteria</taxon>
        <taxon>Bacillati</taxon>
        <taxon>Bacillota</taxon>
        <taxon>Bacilli</taxon>
        <taxon>Bacillales</taxon>
        <taxon>Caryophanaceae</taxon>
        <taxon>Metalysinibacillus</taxon>
    </lineage>
</organism>
<evidence type="ECO:0008006" key="3">
    <source>
        <dbReference type="Google" id="ProtNLM"/>
    </source>
</evidence>
<dbReference type="PATRIC" id="fig|1461583.4.peg.2118"/>
<evidence type="ECO:0000256" key="1">
    <source>
        <dbReference type="SAM" id="Phobius"/>
    </source>
</evidence>
<reference evidence="2" key="1">
    <citation type="submission" date="2014-07" db="EMBL/GenBank/DDBJ databases">
        <authorList>
            <person name="Urmite Genomes Urmite Genomes"/>
        </authorList>
    </citation>
    <scope>NUCLEOTIDE SEQUENCE</scope>
    <source>
        <strain evidence="2">13S34_air</strain>
    </source>
</reference>
<protein>
    <recommendedName>
        <fullName evidence="3">4-hydroxy-3-methylbut-2-en-1-yl diphosphate synthase</fullName>
    </recommendedName>
</protein>
<feature type="transmembrane region" description="Helical" evidence="1">
    <location>
        <begin position="31"/>
        <end position="51"/>
    </location>
</feature>
<sequence>MTHTQLFIMSLTSPKKLGAVRFMPIGKVLQYAFLLVTIVTVFSFARFTTGVTDSTLDMSGLMEYVEDIRFLLYPVAFILLFIVNTLLLFARISLYALVGTLFMHSMQRRGEYRNVWRTATFAITWATLLSIVFEFVPIPAIITTSIAIFITMLFIFIGLTKYPKLPPTTK</sequence>
<keyword evidence="1" id="KW-0472">Membrane</keyword>
<dbReference type="Pfam" id="PF06691">
    <property type="entry name" value="DUF1189"/>
    <property type="match status" value="1"/>
</dbReference>
<proteinExistence type="predicted"/>
<gene>
    <name evidence="2" type="ORF">BN1050_02200</name>
</gene>
<keyword evidence="1" id="KW-1133">Transmembrane helix</keyword>
<feature type="transmembrane region" description="Helical" evidence="1">
    <location>
        <begin position="139"/>
        <end position="160"/>
    </location>
</feature>
<feature type="transmembrane region" description="Helical" evidence="1">
    <location>
        <begin position="71"/>
        <end position="103"/>
    </location>
</feature>
<dbReference type="AlphaFoldDB" id="A0A078MF45"/>
<dbReference type="InterPro" id="IPR009574">
    <property type="entry name" value="DUF1189"/>
</dbReference>
<dbReference type="EMBL" id="LN483076">
    <property type="protein sequence ID" value="CEA04900.1"/>
    <property type="molecule type" value="Genomic_DNA"/>
</dbReference>
<name>A0A078MF45_9BACL</name>
<keyword evidence="1" id="KW-0812">Transmembrane</keyword>
<evidence type="ECO:0000313" key="2">
    <source>
        <dbReference type="EMBL" id="CEA04900.1"/>
    </source>
</evidence>
<dbReference type="HOGENOM" id="CLU_1609201_0_0_9"/>
<accession>A0A078MF45</accession>
<feature type="transmembrane region" description="Helical" evidence="1">
    <location>
        <begin position="115"/>
        <end position="133"/>
    </location>
</feature>